<sequence>MDKNLSNAYVISGTLMPALKRDISELYFLHVQESLEAYEMKQEKIAKNRRSLQFSTKTCQRSSRYSSARDALGASNCSKSATFLTAQQGASCVKISFDGRNEGIQRPRSMLRGSIRF</sequence>
<accession>V6LZQ4</accession>
<evidence type="ECO:0000313" key="2">
    <source>
        <dbReference type="EMBL" id="KAH0571923.1"/>
    </source>
</evidence>
<dbReference type="EMBL" id="KI546077">
    <property type="protein sequence ID" value="EST46329.1"/>
    <property type="molecule type" value="Genomic_DNA"/>
</dbReference>
<evidence type="ECO:0000313" key="1">
    <source>
        <dbReference type="EMBL" id="EST46329.1"/>
    </source>
</evidence>
<dbReference type="EMBL" id="AUWU02000006">
    <property type="protein sequence ID" value="KAH0571923.1"/>
    <property type="molecule type" value="Genomic_DNA"/>
</dbReference>
<keyword evidence="3" id="KW-1185">Reference proteome</keyword>
<protein>
    <submittedName>
        <fullName evidence="1">Uncharacterized protein</fullName>
    </submittedName>
</protein>
<organism evidence="1">
    <name type="scientific">Spironucleus salmonicida</name>
    <dbReference type="NCBI Taxonomy" id="348837"/>
    <lineage>
        <taxon>Eukaryota</taxon>
        <taxon>Metamonada</taxon>
        <taxon>Diplomonadida</taxon>
        <taxon>Hexamitidae</taxon>
        <taxon>Hexamitinae</taxon>
        <taxon>Spironucleus</taxon>
    </lineage>
</organism>
<dbReference type="Proteomes" id="UP000018208">
    <property type="component" value="Unassembled WGS sequence"/>
</dbReference>
<name>V6LZQ4_9EUKA</name>
<evidence type="ECO:0000313" key="3">
    <source>
        <dbReference type="Proteomes" id="UP000018208"/>
    </source>
</evidence>
<gene>
    <name evidence="1" type="ORF">SS50377_13640</name>
    <name evidence="2" type="ORF">SS50377_26123</name>
</gene>
<dbReference type="VEuPathDB" id="GiardiaDB:SS50377_26123"/>
<reference evidence="1 2" key="1">
    <citation type="journal article" date="2014" name="PLoS Genet.">
        <title>The Genome of Spironucleus salmonicida Highlights a Fish Pathogen Adapted to Fluctuating Environments.</title>
        <authorList>
            <person name="Xu F."/>
            <person name="Jerlstrom-Hultqvist J."/>
            <person name="Einarsson E."/>
            <person name="Astvaldsson A."/>
            <person name="Svard S.G."/>
            <person name="Andersson J.O."/>
        </authorList>
    </citation>
    <scope>NUCLEOTIDE SEQUENCE</scope>
    <source>
        <strain evidence="2">ATCC 50377</strain>
    </source>
</reference>
<proteinExistence type="predicted"/>
<dbReference type="AlphaFoldDB" id="V6LZQ4"/>
<reference evidence="2" key="2">
    <citation type="submission" date="2020-12" db="EMBL/GenBank/DDBJ databases">
        <title>New Spironucleus salmonicida genome in near-complete chromosomes.</title>
        <authorList>
            <person name="Xu F."/>
            <person name="Kurt Z."/>
            <person name="Jimenez-Gonzalez A."/>
            <person name="Astvaldsson A."/>
            <person name="Andersson J.O."/>
            <person name="Svard S.G."/>
        </authorList>
    </citation>
    <scope>NUCLEOTIDE SEQUENCE</scope>
    <source>
        <strain evidence="2">ATCC 50377</strain>
    </source>
</reference>